<dbReference type="InterPro" id="IPR037128">
    <property type="entry name" value="Quinolinate_PRibosylTase_N_sf"/>
</dbReference>
<dbReference type="RefSeq" id="XP_024707029.1">
    <property type="nucleotide sequence ID" value="XM_024850590.1"/>
</dbReference>
<dbReference type="PANTHER" id="PTHR32179:SF3">
    <property type="entry name" value="NICOTINATE-NUCLEOTIDE PYROPHOSPHORYLASE [CARBOXYLATING]"/>
    <property type="match status" value="1"/>
</dbReference>
<evidence type="ECO:0000256" key="11">
    <source>
        <dbReference type="ARBA" id="ARBA00047445"/>
    </source>
</evidence>
<evidence type="ECO:0000256" key="9">
    <source>
        <dbReference type="ARBA" id="ARBA00022679"/>
    </source>
</evidence>
<evidence type="ECO:0000256" key="10">
    <source>
        <dbReference type="ARBA" id="ARBA00033102"/>
    </source>
</evidence>
<evidence type="ECO:0000256" key="6">
    <source>
        <dbReference type="ARBA" id="ARBA00020990"/>
    </source>
</evidence>
<keyword evidence="7 12" id="KW-0662">Pyridine nucleotide biosynthesis</keyword>
<evidence type="ECO:0000256" key="8">
    <source>
        <dbReference type="ARBA" id="ARBA00022676"/>
    </source>
</evidence>
<dbReference type="AlphaFoldDB" id="A0A2I2GFV8"/>
<sequence length="312" mass="33020">MASQYGNLRHLLPLNYKNMITSWLEEDCPSFDYGGFVVGESEGEARLLGKSKGVVAGVPFFDEVFSQLGCTVEWHVREGEPIAPVKHCATVRGPMRKILLGERVALNILARCSGIATKSSSLVTALRSHGWSGTLAGTRKTTPGFRVVEKYGILVGGADPHRHDLSTMTMLKDNHVWACANNAAASDGGASAATDSVAAAIPRAVQAAKATGGFATKVEVECQSLEEATSAIKAGADVIMLDNFTPEGVREAARQLKQDPATSKHSFLIEVSGGLNESNAASYACPDVDIISTSSIHQGCGIVDFSLKVSLR</sequence>
<dbReference type="UniPathway" id="UPA00253">
    <property type="reaction ID" value="UER00331"/>
</dbReference>
<evidence type="ECO:0000256" key="2">
    <source>
        <dbReference type="ARBA" id="ARBA00004893"/>
    </source>
</evidence>
<evidence type="ECO:0000313" key="16">
    <source>
        <dbReference type="Proteomes" id="UP000234275"/>
    </source>
</evidence>
<comment type="function">
    <text evidence="1 12">Involved in the catabolism of quinolinic acid (QA).</text>
</comment>
<dbReference type="GO" id="GO:0009435">
    <property type="term" value="P:NAD+ biosynthetic process"/>
    <property type="evidence" value="ECO:0007669"/>
    <property type="project" value="UniProtKB-UniPathway"/>
</dbReference>
<dbReference type="OrthoDB" id="10067394at2759"/>
<proteinExistence type="inferred from homology"/>
<keyword evidence="8 12" id="KW-0328">Glycosyltransferase</keyword>
<dbReference type="PIRSF" id="PIRSF006250">
    <property type="entry name" value="NadC_ModD"/>
    <property type="match status" value="1"/>
</dbReference>
<keyword evidence="16" id="KW-1185">Reference proteome</keyword>
<dbReference type="Proteomes" id="UP000234275">
    <property type="component" value="Unassembled WGS sequence"/>
</dbReference>
<dbReference type="Gene3D" id="3.90.1170.20">
    <property type="entry name" value="Quinolinate phosphoribosyl transferase, N-terminal domain"/>
    <property type="match status" value="1"/>
</dbReference>
<comment type="caution">
    <text evidence="15">The sequence shown here is derived from an EMBL/GenBank/DDBJ whole genome shotgun (WGS) entry which is preliminary data.</text>
</comment>
<evidence type="ECO:0000313" key="15">
    <source>
        <dbReference type="EMBL" id="PLB51727.1"/>
    </source>
</evidence>
<dbReference type="SUPFAM" id="SSF54675">
    <property type="entry name" value="Nicotinate/Quinolinate PRTase N-terminal domain-like"/>
    <property type="match status" value="1"/>
</dbReference>
<dbReference type="InterPro" id="IPR004393">
    <property type="entry name" value="NadC"/>
</dbReference>
<gene>
    <name evidence="15" type="ORF">P170DRAFT_443867</name>
</gene>
<dbReference type="InterPro" id="IPR036068">
    <property type="entry name" value="Nicotinate_pribotase-like_C"/>
</dbReference>
<dbReference type="InterPro" id="IPR002638">
    <property type="entry name" value="Quinolinate_PRibosylTrfase_C"/>
</dbReference>
<accession>A0A2I2GFV8</accession>
<evidence type="ECO:0000259" key="14">
    <source>
        <dbReference type="Pfam" id="PF02749"/>
    </source>
</evidence>
<dbReference type="InterPro" id="IPR027277">
    <property type="entry name" value="NadC/ModD"/>
</dbReference>
<organism evidence="15 16">
    <name type="scientific">Aspergillus steynii IBT 23096</name>
    <dbReference type="NCBI Taxonomy" id="1392250"/>
    <lineage>
        <taxon>Eukaryota</taxon>
        <taxon>Fungi</taxon>
        <taxon>Dikarya</taxon>
        <taxon>Ascomycota</taxon>
        <taxon>Pezizomycotina</taxon>
        <taxon>Eurotiomycetes</taxon>
        <taxon>Eurotiomycetidae</taxon>
        <taxon>Eurotiales</taxon>
        <taxon>Aspergillaceae</taxon>
        <taxon>Aspergillus</taxon>
        <taxon>Aspergillus subgen. Circumdati</taxon>
    </lineage>
</organism>
<dbReference type="PANTHER" id="PTHR32179">
    <property type="entry name" value="NICOTINATE-NUCLEOTIDE PYROPHOSPHORYLASE [CARBOXYLATING]"/>
    <property type="match status" value="1"/>
</dbReference>
<dbReference type="EMBL" id="MSFO01000002">
    <property type="protein sequence ID" value="PLB51727.1"/>
    <property type="molecule type" value="Genomic_DNA"/>
</dbReference>
<dbReference type="Pfam" id="PF02749">
    <property type="entry name" value="QRPTase_N"/>
    <property type="match status" value="1"/>
</dbReference>
<dbReference type="CDD" id="cd01572">
    <property type="entry name" value="QPRTase"/>
    <property type="match status" value="1"/>
</dbReference>
<name>A0A2I2GFV8_9EURO</name>
<feature type="domain" description="Quinolinate phosphoribosyl transferase C-terminal" evidence="13">
    <location>
        <begin position="115"/>
        <end position="308"/>
    </location>
</feature>
<comment type="pathway">
    <text evidence="2 12">Cofactor biosynthesis; NAD(+) biosynthesis; nicotinate D-ribonucleotide from quinolinate: step 1/1.</text>
</comment>
<evidence type="ECO:0000259" key="13">
    <source>
        <dbReference type="Pfam" id="PF01729"/>
    </source>
</evidence>
<dbReference type="FunFam" id="3.90.1170.20:FF:000003">
    <property type="entry name" value="Nicotinate-nucleotide pyrophosphorylase [carboxylating]"/>
    <property type="match status" value="1"/>
</dbReference>
<comment type="catalytic activity">
    <reaction evidence="11 12">
        <text>nicotinate beta-D-ribonucleotide + CO2 + diphosphate = quinolinate + 5-phospho-alpha-D-ribose 1-diphosphate + 2 H(+)</text>
        <dbReference type="Rhea" id="RHEA:12733"/>
        <dbReference type="ChEBI" id="CHEBI:15378"/>
        <dbReference type="ChEBI" id="CHEBI:16526"/>
        <dbReference type="ChEBI" id="CHEBI:29959"/>
        <dbReference type="ChEBI" id="CHEBI:33019"/>
        <dbReference type="ChEBI" id="CHEBI:57502"/>
        <dbReference type="ChEBI" id="CHEBI:58017"/>
        <dbReference type="EC" id="2.4.2.19"/>
    </reaction>
</comment>
<evidence type="ECO:0000256" key="12">
    <source>
        <dbReference type="PIRNR" id="PIRNR006250"/>
    </source>
</evidence>
<dbReference type="GO" id="GO:0005737">
    <property type="term" value="C:cytoplasm"/>
    <property type="evidence" value="ECO:0007669"/>
    <property type="project" value="TreeGrafter"/>
</dbReference>
<evidence type="ECO:0000256" key="3">
    <source>
        <dbReference type="ARBA" id="ARBA00009400"/>
    </source>
</evidence>
<protein>
    <recommendedName>
        <fullName evidence="6 12">Nicotinate-nucleotide pyrophosphorylase [carboxylating]</fullName>
        <ecNumber evidence="5 12">2.4.2.19</ecNumber>
    </recommendedName>
    <alternativeName>
        <fullName evidence="10 12">Quinolinate phosphoribosyltransferase [decarboxylating]</fullName>
    </alternativeName>
</protein>
<dbReference type="FunFam" id="3.20.20.70:FF:000090">
    <property type="entry name" value="Nicotinate-nucleotide pyrophosphorylase [carboxylating]"/>
    <property type="match status" value="1"/>
</dbReference>
<dbReference type="SUPFAM" id="SSF51690">
    <property type="entry name" value="Nicotinate/Quinolinate PRTase C-terminal domain-like"/>
    <property type="match status" value="1"/>
</dbReference>
<feature type="domain" description="Quinolinate phosphoribosyl transferase N-terminal" evidence="14">
    <location>
        <begin position="39"/>
        <end position="113"/>
    </location>
</feature>
<dbReference type="InterPro" id="IPR013785">
    <property type="entry name" value="Aldolase_TIM"/>
</dbReference>
<dbReference type="VEuPathDB" id="FungiDB:P170DRAFT_443867"/>
<reference evidence="15 16" key="1">
    <citation type="submission" date="2016-12" db="EMBL/GenBank/DDBJ databases">
        <title>The genomes of Aspergillus section Nigri reveals drivers in fungal speciation.</title>
        <authorList>
            <consortium name="DOE Joint Genome Institute"/>
            <person name="Vesth T.C."/>
            <person name="Nybo J."/>
            <person name="Theobald S."/>
            <person name="Brandl J."/>
            <person name="Frisvad J.C."/>
            <person name="Nielsen K.F."/>
            <person name="Lyhne E.K."/>
            <person name="Kogle M.E."/>
            <person name="Kuo A."/>
            <person name="Riley R."/>
            <person name="Clum A."/>
            <person name="Nolan M."/>
            <person name="Lipzen A."/>
            <person name="Salamov A."/>
            <person name="Henrissat B."/>
            <person name="Wiebenga A."/>
            <person name="De Vries R.P."/>
            <person name="Grigoriev I.V."/>
            <person name="Mortensen U.H."/>
            <person name="Andersen M.R."/>
            <person name="Baker S.E."/>
        </authorList>
    </citation>
    <scope>NUCLEOTIDE SEQUENCE [LARGE SCALE GENOMIC DNA]</scope>
    <source>
        <strain evidence="15 16">IBT 23096</strain>
    </source>
</reference>
<evidence type="ECO:0000256" key="5">
    <source>
        <dbReference type="ARBA" id="ARBA00011944"/>
    </source>
</evidence>
<dbReference type="EC" id="2.4.2.19" evidence="5 12"/>
<keyword evidence="9 12" id="KW-0808">Transferase</keyword>
<dbReference type="Gene3D" id="3.20.20.70">
    <property type="entry name" value="Aldolase class I"/>
    <property type="match status" value="1"/>
</dbReference>
<dbReference type="STRING" id="1392250.A0A2I2GFV8"/>
<evidence type="ECO:0000256" key="4">
    <source>
        <dbReference type="ARBA" id="ARBA00011218"/>
    </source>
</evidence>
<dbReference type="Pfam" id="PF01729">
    <property type="entry name" value="QRPTase_C"/>
    <property type="match status" value="1"/>
</dbReference>
<comment type="subunit">
    <text evidence="4 12">Hexamer formed by 3 homodimers.</text>
</comment>
<dbReference type="GO" id="GO:0034213">
    <property type="term" value="P:quinolinate catabolic process"/>
    <property type="evidence" value="ECO:0007669"/>
    <property type="project" value="TreeGrafter"/>
</dbReference>
<comment type="similarity">
    <text evidence="3 12">Belongs to the NadC/ModD family.</text>
</comment>
<dbReference type="GeneID" id="36558289"/>
<evidence type="ECO:0000256" key="1">
    <source>
        <dbReference type="ARBA" id="ARBA00003237"/>
    </source>
</evidence>
<dbReference type="GO" id="GO:0004514">
    <property type="term" value="F:nicotinate-nucleotide diphosphorylase (carboxylating) activity"/>
    <property type="evidence" value="ECO:0007669"/>
    <property type="project" value="UniProtKB-EC"/>
</dbReference>
<evidence type="ECO:0000256" key="7">
    <source>
        <dbReference type="ARBA" id="ARBA00022642"/>
    </source>
</evidence>
<dbReference type="InterPro" id="IPR022412">
    <property type="entry name" value="Quinolinate_PRibosylTrfase_N"/>
</dbReference>